<evidence type="ECO:0000313" key="2">
    <source>
        <dbReference type="EMBL" id="KAK2143856.1"/>
    </source>
</evidence>
<evidence type="ECO:0000313" key="3">
    <source>
        <dbReference type="Proteomes" id="UP001208570"/>
    </source>
</evidence>
<name>A0AAD9J076_9ANNE</name>
<organism evidence="2 3">
    <name type="scientific">Paralvinella palmiformis</name>
    <dbReference type="NCBI Taxonomy" id="53620"/>
    <lineage>
        <taxon>Eukaryota</taxon>
        <taxon>Metazoa</taxon>
        <taxon>Spiralia</taxon>
        <taxon>Lophotrochozoa</taxon>
        <taxon>Annelida</taxon>
        <taxon>Polychaeta</taxon>
        <taxon>Sedentaria</taxon>
        <taxon>Canalipalpata</taxon>
        <taxon>Terebellida</taxon>
        <taxon>Terebelliformia</taxon>
        <taxon>Alvinellidae</taxon>
        <taxon>Paralvinella</taxon>
    </lineage>
</organism>
<evidence type="ECO:0000256" key="1">
    <source>
        <dbReference type="SAM" id="MobiDB-lite"/>
    </source>
</evidence>
<dbReference type="EMBL" id="JAODUP010000807">
    <property type="protein sequence ID" value="KAK2143856.1"/>
    <property type="molecule type" value="Genomic_DNA"/>
</dbReference>
<protein>
    <submittedName>
        <fullName evidence="2">Uncharacterized protein</fullName>
    </submittedName>
</protein>
<feature type="region of interest" description="Disordered" evidence="1">
    <location>
        <begin position="81"/>
        <end position="104"/>
    </location>
</feature>
<feature type="region of interest" description="Disordered" evidence="1">
    <location>
        <begin position="211"/>
        <end position="238"/>
    </location>
</feature>
<reference evidence="2" key="1">
    <citation type="journal article" date="2023" name="Mol. Biol. Evol.">
        <title>Third-Generation Sequencing Reveals the Adaptive Role of the Epigenome in Three Deep-Sea Polychaetes.</title>
        <authorList>
            <person name="Perez M."/>
            <person name="Aroh O."/>
            <person name="Sun Y."/>
            <person name="Lan Y."/>
            <person name="Juniper S.K."/>
            <person name="Young C.R."/>
            <person name="Angers B."/>
            <person name="Qian P.Y."/>
        </authorList>
    </citation>
    <scope>NUCLEOTIDE SEQUENCE</scope>
    <source>
        <strain evidence="2">P08H-3</strain>
    </source>
</reference>
<keyword evidence="3" id="KW-1185">Reference proteome</keyword>
<accession>A0AAD9J076</accession>
<comment type="caution">
    <text evidence="2">The sequence shown here is derived from an EMBL/GenBank/DDBJ whole genome shotgun (WGS) entry which is preliminary data.</text>
</comment>
<gene>
    <name evidence="2" type="ORF">LSH36_807g00120</name>
</gene>
<sequence>MSDQEDIYDMPTAPSTAHSGKVAQLARAFESSLKDPISPYTEGFLPPKKAKPKLVFSPGPGLLPDMGRVKDNLRPISVARHGKPEVTPTSVDGTEPADPGLRSVDVDRTDKLSVRKPSIRESLFPPESSAEINVLSSENTTSFLSTSDGVFRTVSLPPVDGLDPPAKPEIVYVDLNAFKRIPDYGDNDEIYDDIADNRTSQASYSDVPLRHTDVRDGTQSSAMSRISDMSPEDEQREFGAARGTVFETIDDDEAEELYDDVTGQDIYQAIN</sequence>
<dbReference type="Proteomes" id="UP001208570">
    <property type="component" value="Unassembled WGS sequence"/>
</dbReference>
<dbReference type="AlphaFoldDB" id="A0AAD9J076"/>
<proteinExistence type="predicted"/>